<dbReference type="AlphaFoldDB" id="A0A840WZ17"/>
<dbReference type="GO" id="GO:0008609">
    <property type="term" value="F:alkylglycerone-phosphate synthase activity"/>
    <property type="evidence" value="ECO:0007669"/>
    <property type="project" value="UniProtKB-EC"/>
</dbReference>
<dbReference type="Proteomes" id="UP000579647">
    <property type="component" value="Unassembled WGS sequence"/>
</dbReference>
<feature type="binding site" evidence="5">
    <location>
        <position position="405"/>
    </location>
    <ligand>
        <name>substrate</name>
    </ligand>
</feature>
<dbReference type="InterPro" id="IPR016171">
    <property type="entry name" value="Vanillyl_alc_oxidase_C-sub2"/>
</dbReference>
<dbReference type="InterPro" id="IPR006094">
    <property type="entry name" value="Oxid_FAD_bind_N"/>
</dbReference>
<dbReference type="PROSITE" id="PS51387">
    <property type="entry name" value="FAD_PCMH"/>
    <property type="match status" value="1"/>
</dbReference>
<dbReference type="Gene3D" id="3.30.300.330">
    <property type="match status" value="1"/>
</dbReference>
<evidence type="ECO:0000256" key="3">
    <source>
        <dbReference type="ARBA" id="ARBA00022827"/>
    </source>
</evidence>
<dbReference type="GO" id="GO:0071949">
    <property type="term" value="F:FAD binding"/>
    <property type="evidence" value="ECO:0007669"/>
    <property type="project" value="InterPro"/>
</dbReference>
<feature type="binding site" evidence="6">
    <location>
        <begin position="230"/>
        <end position="233"/>
    </location>
    <ligand>
        <name>FAD</name>
        <dbReference type="ChEBI" id="CHEBI:57692"/>
    </ligand>
</feature>
<reference evidence="9 10" key="1">
    <citation type="submission" date="2020-08" db="EMBL/GenBank/DDBJ databases">
        <title>Sequencing the genomes of 1000 actinobacteria strains.</title>
        <authorList>
            <person name="Klenk H.-P."/>
        </authorList>
    </citation>
    <scope>NUCLEOTIDE SEQUENCE [LARGE SCALE GENOMIC DNA]</scope>
    <source>
        <strain evidence="9 10">DSM 44598</strain>
    </source>
</reference>
<dbReference type="SUPFAM" id="SSF56176">
    <property type="entry name" value="FAD-binding/transporter-associated domain-like"/>
    <property type="match status" value="1"/>
</dbReference>
<proteinExistence type="inferred from homology"/>
<dbReference type="InterPro" id="IPR016169">
    <property type="entry name" value="FAD-bd_PCMH_sub2"/>
</dbReference>
<comment type="caution">
    <text evidence="9">The sequence shown here is derived from an EMBL/GenBank/DDBJ whole genome shotgun (WGS) entry which is preliminary data.</text>
</comment>
<dbReference type="GO" id="GO:0008610">
    <property type="term" value="P:lipid biosynthetic process"/>
    <property type="evidence" value="ECO:0007669"/>
    <property type="project" value="InterPro"/>
</dbReference>
<dbReference type="Gene3D" id="3.30.465.10">
    <property type="match status" value="1"/>
</dbReference>
<name>A0A840WZ17_9ACTN</name>
<feature type="domain" description="FAD-binding PCMH-type" evidence="8">
    <location>
        <begin position="116"/>
        <end position="297"/>
    </location>
</feature>
<dbReference type="InterPro" id="IPR036318">
    <property type="entry name" value="FAD-bd_PCMH-like_sf"/>
</dbReference>
<evidence type="ECO:0000313" key="9">
    <source>
        <dbReference type="EMBL" id="MBB5495438.1"/>
    </source>
</evidence>
<dbReference type="InterPro" id="IPR025650">
    <property type="entry name" value="Alkyl-DHAP_Synthase"/>
</dbReference>
<dbReference type="SUPFAM" id="SSF55103">
    <property type="entry name" value="FAD-linked oxidases, C-terminal domain"/>
    <property type="match status" value="1"/>
</dbReference>
<dbReference type="PANTHER" id="PTHR46568:SF1">
    <property type="entry name" value="ALKYLDIHYDROXYACETONEPHOSPHATE SYNTHASE, PEROXISOMAL"/>
    <property type="match status" value="1"/>
</dbReference>
<evidence type="ECO:0000256" key="4">
    <source>
        <dbReference type="PIRSR" id="PIRSR625650-1"/>
    </source>
</evidence>
<feature type="binding site" evidence="6">
    <location>
        <begin position="148"/>
        <end position="154"/>
    </location>
    <ligand>
        <name>FAD</name>
        <dbReference type="ChEBI" id="CHEBI:57692"/>
    </ligand>
</feature>
<evidence type="ECO:0000256" key="5">
    <source>
        <dbReference type="PIRSR" id="PIRSR625650-2"/>
    </source>
</evidence>
<protein>
    <submittedName>
        <fullName evidence="9">Alkyldihydroxyacetonephosphate synthase</fullName>
        <ecNumber evidence="9">2.5.1.26</ecNumber>
    </submittedName>
</protein>
<evidence type="ECO:0000313" key="10">
    <source>
        <dbReference type="Proteomes" id="UP000579647"/>
    </source>
</evidence>
<evidence type="ECO:0000256" key="7">
    <source>
        <dbReference type="PIRSR" id="PIRSR625650-4"/>
    </source>
</evidence>
<dbReference type="EMBL" id="JACHDO010000001">
    <property type="protein sequence ID" value="MBB5495438.1"/>
    <property type="molecule type" value="Genomic_DNA"/>
</dbReference>
<dbReference type="InterPro" id="IPR016164">
    <property type="entry name" value="FAD-linked_Oxase-like_C"/>
</dbReference>
<evidence type="ECO:0000256" key="1">
    <source>
        <dbReference type="ARBA" id="ARBA00008000"/>
    </source>
</evidence>
<dbReference type="EC" id="2.5.1.26" evidence="9"/>
<dbReference type="Gene3D" id="1.10.45.10">
    <property type="entry name" value="Vanillyl-alcohol Oxidase, Chain A, domain 4"/>
    <property type="match status" value="1"/>
</dbReference>
<keyword evidence="2" id="KW-0285">Flavoprotein</keyword>
<evidence type="ECO:0000256" key="2">
    <source>
        <dbReference type="ARBA" id="ARBA00022630"/>
    </source>
</evidence>
<dbReference type="InterPro" id="IPR016166">
    <property type="entry name" value="FAD-bd_PCMH"/>
</dbReference>
<comment type="similarity">
    <text evidence="1">Belongs to the FAD-binding oxidoreductase/transferase type 4 family.</text>
</comment>
<dbReference type="Pfam" id="PF02913">
    <property type="entry name" value="FAD-oxidase_C"/>
    <property type="match status" value="1"/>
</dbReference>
<feature type="active site" description="Proton donor/acceptor" evidence="4">
    <location>
        <position position="466"/>
    </location>
</feature>
<dbReference type="Gene3D" id="3.30.70.3450">
    <property type="match status" value="1"/>
</dbReference>
<accession>A0A840WZ17</accession>
<keyword evidence="3 6" id="KW-0274">FAD</keyword>
<feature type="binding site" evidence="6">
    <location>
        <begin position="281"/>
        <end position="287"/>
    </location>
    <ligand>
        <name>FAD</name>
        <dbReference type="ChEBI" id="CHEBI:57692"/>
    </ligand>
</feature>
<keyword evidence="9" id="KW-0808">Transferase</keyword>
<keyword evidence="10" id="KW-1185">Reference proteome</keyword>
<feature type="site" description="Important for enzyme activity" evidence="7">
    <location>
        <position position="332"/>
    </location>
</feature>
<sequence length="547" mass="57076">MTHDPRTEPTAVSLADTAGTAPDMSWFAWGDPARAKELEPGLRDLISQVLRARTEDMPPVAEADVALPASRLDGGPLEAFTELLGAEHVLMDDATRLIHSGGKSTPDLLARRAGRASPAPDAVLYPADHDQVERLLELCSAERVAVVPFGGGTSVVGGVSPLDGGFHAVVALDLRRLNRLVSLDTTSLTAVLGAGVRTPHAEAMLAEHGLTLGHMPQSYEYATIGGYAATRSSGQASAGYGRFEDMVVGLKVATPRGTLDAGGPPASAAGPDLRRLLVGSEGTLGVITEVAVRVRPVPERVLDEAWSFPDYASGVDALRALAQSDTRPTMARLSDETETFVNAAIGGREAVPGCQAVLGFEGTDAEVEARAAAVRKVMEAAGGTALGPDPVAHWRETRFHAPYLRDTLLSAGILTETLETAASWSDLLPLYTAVVGALTGALDDDESGAVVQCHISHTYATGASLYFTVATGAGTDPAARWDRAKRAASDAIVANRGTITHHHAVGTDHRPWMAAELGPLGGEVLRAVKSALDPQGVLNPGKLIPEA</sequence>
<dbReference type="Pfam" id="PF01565">
    <property type="entry name" value="FAD_binding_4"/>
    <property type="match status" value="1"/>
</dbReference>
<dbReference type="RefSeq" id="WP_184370309.1">
    <property type="nucleotide sequence ID" value="NZ_BAAAKM010000067.1"/>
</dbReference>
<evidence type="ECO:0000256" key="6">
    <source>
        <dbReference type="PIRSR" id="PIRSR625650-3"/>
    </source>
</evidence>
<organism evidence="9 10">
    <name type="scientific">Nocardiopsis metallicus</name>
    <dbReference type="NCBI Taxonomy" id="179819"/>
    <lineage>
        <taxon>Bacteria</taxon>
        <taxon>Bacillati</taxon>
        <taxon>Actinomycetota</taxon>
        <taxon>Actinomycetes</taxon>
        <taxon>Streptosporangiales</taxon>
        <taxon>Nocardiopsidaceae</taxon>
        <taxon>Nocardiopsis</taxon>
    </lineage>
</organism>
<gene>
    <name evidence="9" type="ORF">HNR07_006575</name>
</gene>
<dbReference type="InterPro" id="IPR004113">
    <property type="entry name" value="FAD-bd_oxidored_4_C"/>
</dbReference>
<evidence type="ECO:0000259" key="8">
    <source>
        <dbReference type="PROSITE" id="PS51387"/>
    </source>
</evidence>
<comment type="cofactor">
    <cofactor evidence="6">
        <name>FAD</name>
        <dbReference type="ChEBI" id="CHEBI:57692"/>
    </cofactor>
</comment>
<dbReference type="PANTHER" id="PTHR46568">
    <property type="entry name" value="ALKYLDIHYDROXYACETONEPHOSPHATE SYNTHASE, PEROXISOMAL"/>
    <property type="match status" value="1"/>
</dbReference>